<gene>
    <name evidence="2" type="ORF">I5E68_06855</name>
</gene>
<dbReference type="Proteomes" id="UP000617634">
    <property type="component" value="Unassembled WGS sequence"/>
</dbReference>
<protein>
    <submittedName>
        <fullName evidence="2">Uncharacterized protein</fullName>
    </submittedName>
</protein>
<feature type="region of interest" description="Disordered" evidence="1">
    <location>
        <begin position="1"/>
        <end position="46"/>
    </location>
</feature>
<dbReference type="RefSeq" id="WP_197162348.1">
    <property type="nucleotide sequence ID" value="NZ_JADZGI010000001.1"/>
</dbReference>
<keyword evidence="3" id="KW-1185">Reference proteome</keyword>
<proteinExistence type="predicted"/>
<dbReference type="AlphaFoldDB" id="A0A931HAZ8"/>
<evidence type="ECO:0000313" key="3">
    <source>
        <dbReference type="Proteomes" id="UP000617634"/>
    </source>
</evidence>
<reference evidence="2" key="1">
    <citation type="submission" date="2020-11" db="EMBL/GenBank/DDBJ databases">
        <title>Novosphingobium aureum sp. nov., a marine bacterium isolated from sediment of a salt flat.</title>
        <authorList>
            <person name="Yoo Y."/>
            <person name="Kim J.-J."/>
        </authorList>
    </citation>
    <scope>NUCLEOTIDE SEQUENCE</scope>
    <source>
        <strain evidence="2">YJ-S2-02</strain>
    </source>
</reference>
<sequence>MLHQNPDLQRSSHPLGKTLSPAPDGASRAPLDPNKRLRIHGPIQPLDEPSLVSRFMDFLRAG</sequence>
<dbReference type="EMBL" id="JADZGI010000001">
    <property type="protein sequence ID" value="MBH0112670.1"/>
    <property type="molecule type" value="Genomic_DNA"/>
</dbReference>
<feature type="compositionally biased region" description="Polar residues" evidence="1">
    <location>
        <begin position="1"/>
        <end position="12"/>
    </location>
</feature>
<comment type="caution">
    <text evidence="2">The sequence shown here is derived from an EMBL/GenBank/DDBJ whole genome shotgun (WGS) entry which is preliminary data.</text>
</comment>
<organism evidence="2 3">
    <name type="scientific">Novosphingobium aureum</name>
    <dbReference type="NCBI Taxonomy" id="2792964"/>
    <lineage>
        <taxon>Bacteria</taxon>
        <taxon>Pseudomonadati</taxon>
        <taxon>Pseudomonadota</taxon>
        <taxon>Alphaproteobacteria</taxon>
        <taxon>Sphingomonadales</taxon>
        <taxon>Sphingomonadaceae</taxon>
        <taxon>Novosphingobium</taxon>
    </lineage>
</organism>
<accession>A0A931HAZ8</accession>
<evidence type="ECO:0000313" key="2">
    <source>
        <dbReference type="EMBL" id="MBH0112670.1"/>
    </source>
</evidence>
<name>A0A931HAZ8_9SPHN</name>
<evidence type="ECO:0000256" key="1">
    <source>
        <dbReference type="SAM" id="MobiDB-lite"/>
    </source>
</evidence>